<organism evidence="9 10">
    <name type="scientific">Diaporthe eres</name>
    <name type="common">Phomopsis oblonga</name>
    <dbReference type="NCBI Taxonomy" id="83184"/>
    <lineage>
        <taxon>Eukaryota</taxon>
        <taxon>Fungi</taxon>
        <taxon>Dikarya</taxon>
        <taxon>Ascomycota</taxon>
        <taxon>Pezizomycotina</taxon>
        <taxon>Sordariomycetes</taxon>
        <taxon>Sordariomycetidae</taxon>
        <taxon>Diaporthales</taxon>
        <taxon>Diaporthaceae</taxon>
        <taxon>Diaporthe</taxon>
        <taxon>Diaporthe eres species complex</taxon>
    </lineage>
</organism>
<keyword evidence="3" id="KW-0479">Metal-binding</keyword>
<sequence length="537" mass="60387">MLSRAGRLTGAWLRPTLRLRGDAGHICPVVPRLAVSATSILPVSPRLPQSGCRHASSKAKKHATRQKVKDKGREEDKYGPALGNEQPTSAEEIGTLVKAQPALNGAISLEFDKLDAPVTVSQLWLRDACQCHLCVSESSGQKRFATCDIPSALTVESLRVLEDGGLEVSWAHDFTLGGSKHVSTYPLPVLHDTLLQPKPYRRTIPAREIWDSQYFEKDSPSRETSFASWMEDSSCFAEAFRNLHSWGLVIIRGVPQTESAVEQVASRLGHLQATFYGPTWDVVSKPQAENVAYTNEFLCLHQDLMYLKEPPRIQILHCLENGCEGGDSLFSDGLRAAHDLRLNNEEHYQTLATSPVDFHYAKGGHYWHNSHPTIKTNSIRLNRIKGRTPSSVRWSPPFQAPFWTALQHGKKTSPFDRQAGFLVKDWQEAAKVFRDSIEDPANMVQFRLQPGDCVVFDNWRVLHGRRAFDTGSGRRHLRGTYVEDQALNSTWLRLQQEGLMFSEGTNSYREERRRARRLVRHDEDADVATPFDGASKA</sequence>
<evidence type="ECO:0000256" key="1">
    <source>
        <dbReference type="ARBA" id="ARBA00001954"/>
    </source>
</evidence>
<keyword evidence="6" id="KW-0408">Iron</keyword>
<evidence type="ECO:0000313" key="10">
    <source>
        <dbReference type="Proteomes" id="UP001430848"/>
    </source>
</evidence>
<dbReference type="PANTHER" id="PTHR10696">
    <property type="entry name" value="GAMMA-BUTYROBETAINE HYDROXYLASE-RELATED"/>
    <property type="match status" value="1"/>
</dbReference>
<dbReference type="Proteomes" id="UP001430848">
    <property type="component" value="Unassembled WGS sequence"/>
</dbReference>
<feature type="domain" description="TauD/TfdA-like" evidence="8">
    <location>
        <begin position="223"/>
        <end position="481"/>
    </location>
</feature>
<keyword evidence="5" id="KW-0560">Oxidoreductase</keyword>
<accession>A0ABR1NZR2</accession>
<evidence type="ECO:0000256" key="7">
    <source>
        <dbReference type="SAM" id="MobiDB-lite"/>
    </source>
</evidence>
<keyword evidence="10" id="KW-1185">Reference proteome</keyword>
<gene>
    <name evidence="9" type="ORF">SLS63_009459</name>
</gene>
<protein>
    <recommendedName>
        <fullName evidence="8">TauD/TfdA-like domain-containing protein</fullName>
    </recommendedName>
</protein>
<dbReference type="InterPro" id="IPR050411">
    <property type="entry name" value="AlphaKG_dependent_hydroxylases"/>
</dbReference>
<evidence type="ECO:0000256" key="6">
    <source>
        <dbReference type="ARBA" id="ARBA00023004"/>
    </source>
</evidence>
<keyword evidence="4" id="KW-0223">Dioxygenase</keyword>
<feature type="region of interest" description="Disordered" evidence="7">
    <location>
        <begin position="46"/>
        <end position="86"/>
    </location>
</feature>
<name>A0ABR1NZR2_DIAER</name>
<comment type="similarity">
    <text evidence="2">Belongs to the gamma-BBH/TMLD family.</text>
</comment>
<comment type="caution">
    <text evidence="9">The sequence shown here is derived from an EMBL/GenBank/DDBJ whole genome shotgun (WGS) entry which is preliminary data.</text>
</comment>
<feature type="compositionally biased region" description="Basic and acidic residues" evidence="7">
    <location>
        <begin position="67"/>
        <end position="78"/>
    </location>
</feature>
<dbReference type="InterPro" id="IPR038492">
    <property type="entry name" value="GBBH-like_N_sf"/>
</dbReference>
<evidence type="ECO:0000259" key="8">
    <source>
        <dbReference type="Pfam" id="PF02668"/>
    </source>
</evidence>
<dbReference type="InterPro" id="IPR003819">
    <property type="entry name" value="TauD/TfdA-like"/>
</dbReference>
<evidence type="ECO:0000256" key="5">
    <source>
        <dbReference type="ARBA" id="ARBA00023002"/>
    </source>
</evidence>
<evidence type="ECO:0000256" key="3">
    <source>
        <dbReference type="ARBA" id="ARBA00022723"/>
    </source>
</evidence>
<evidence type="ECO:0000256" key="4">
    <source>
        <dbReference type="ARBA" id="ARBA00022964"/>
    </source>
</evidence>
<comment type="cofactor">
    <cofactor evidence="1">
        <name>Fe(2+)</name>
        <dbReference type="ChEBI" id="CHEBI:29033"/>
    </cofactor>
</comment>
<dbReference type="Gene3D" id="3.30.2020.30">
    <property type="match status" value="1"/>
</dbReference>
<reference evidence="9 10" key="1">
    <citation type="submission" date="2024-02" db="EMBL/GenBank/DDBJ databases">
        <title>De novo assembly and annotation of 12 fungi associated with fruit tree decline syndrome in Ontario, Canada.</title>
        <authorList>
            <person name="Sulman M."/>
            <person name="Ellouze W."/>
            <person name="Ilyukhin E."/>
        </authorList>
    </citation>
    <scope>NUCLEOTIDE SEQUENCE [LARGE SCALE GENOMIC DNA]</scope>
    <source>
        <strain evidence="9 10">M169</strain>
    </source>
</reference>
<dbReference type="Gene3D" id="3.60.130.10">
    <property type="entry name" value="Clavaminate synthase-like"/>
    <property type="match status" value="1"/>
</dbReference>
<evidence type="ECO:0000313" key="9">
    <source>
        <dbReference type="EMBL" id="KAK7721676.1"/>
    </source>
</evidence>
<feature type="compositionally biased region" description="Basic residues" evidence="7">
    <location>
        <begin position="55"/>
        <end position="66"/>
    </location>
</feature>
<dbReference type="PANTHER" id="PTHR10696:SF25">
    <property type="entry name" value="OXIDOREDUCTASE AIM17-RELATED"/>
    <property type="match status" value="1"/>
</dbReference>
<dbReference type="EMBL" id="JAKNSF020000069">
    <property type="protein sequence ID" value="KAK7721676.1"/>
    <property type="molecule type" value="Genomic_DNA"/>
</dbReference>
<evidence type="ECO:0000256" key="2">
    <source>
        <dbReference type="ARBA" id="ARBA00008654"/>
    </source>
</evidence>
<dbReference type="Pfam" id="PF02668">
    <property type="entry name" value="TauD"/>
    <property type="match status" value="1"/>
</dbReference>
<dbReference type="SUPFAM" id="SSF51197">
    <property type="entry name" value="Clavaminate synthase-like"/>
    <property type="match status" value="1"/>
</dbReference>
<dbReference type="InterPro" id="IPR042098">
    <property type="entry name" value="TauD-like_sf"/>
</dbReference>
<proteinExistence type="inferred from homology"/>
<dbReference type="CDD" id="cd00250">
    <property type="entry name" value="CAS_like"/>
    <property type="match status" value="1"/>
</dbReference>